<protein>
    <submittedName>
        <fullName evidence="1">Uncharacterized protein</fullName>
    </submittedName>
</protein>
<dbReference type="Proteomes" id="UP000032689">
    <property type="component" value="Segment"/>
</dbReference>
<sequence>MSNKIDYDKVMQVLKNSKYDINIWDIMTEFDSKEDEEVLDVIEEYRDEFDKFLDKSLSHIMERLALRIAFATVGDDKN</sequence>
<dbReference type="EMBL" id="KP027447">
    <property type="protein sequence ID" value="AJA42310.1"/>
    <property type="molecule type" value="Genomic_DNA"/>
</dbReference>
<keyword evidence="2" id="KW-1185">Reference proteome</keyword>
<dbReference type="RefSeq" id="YP_009214590.1">
    <property type="nucleotide sequence ID" value="NC_028962.1"/>
</dbReference>
<dbReference type="OrthoDB" id="28986at10239"/>
<accession>A0A0D3MWF5</accession>
<reference evidence="1 2" key="1">
    <citation type="journal article" date="2015" name="Appl. Environ. Microbiol.">
        <title>Two Phages, phiIPLA-RODI and phiIPLA-C1C, Lyse Mono- and Dual-Species Staphylococcal Biofilms.</title>
        <authorList>
            <person name="Gutierrez D."/>
            <person name="Vandenheuvel D."/>
            <person name="Martinez B."/>
            <person name="Rodriguez A."/>
            <person name="Lavigne R."/>
            <person name="Garcia P."/>
        </authorList>
    </citation>
    <scope>NUCLEOTIDE SEQUENCE [LARGE SCALE GENOMIC DNA]</scope>
</reference>
<organism evidence="1 2">
    <name type="scientific">Staphylococcus phage vB_SepM_ phiIPLA-C1C</name>
    <dbReference type="NCBI Taxonomy" id="1572704"/>
    <lineage>
        <taxon>Viruses</taxon>
        <taxon>Duplodnaviria</taxon>
        <taxon>Heunggongvirae</taxon>
        <taxon>Uroviricota</taxon>
        <taxon>Caudoviricetes</taxon>
        <taxon>Herelleviridae</taxon>
        <taxon>Twortvirinae</taxon>
        <taxon>Sepunavirus</taxon>
        <taxon>Sepunavirus IPLAC1C</taxon>
    </lineage>
</organism>
<evidence type="ECO:0000313" key="2">
    <source>
        <dbReference type="Proteomes" id="UP000032689"/>
    </source>
</evidence>
<name>A0A0D3MWF5_9CAUD</name>
<proteinExistence type="predicted"/>
<dbReference type="KEGG" id="vg:26641007"/>
<dbReference type="GeneID" id="26641007"/>
<evidence type="ECO:0000313" key="1">
    <source>
        <dbReference type="EMBL" id="AJA42310.1"/>
    </source>
</evidence>